<dbReference type="InterPro" id="IPR000515">
    <property type="entry name" value="MetI-like"/>
</dbReference>
<keyword evidence="5 7" id="KW-1133">Transmembrane helix</keyword>
<reference evidence="9 10" key="2">
    <citation type="journal article" date="2011" name="Stand. Genomic Sci.">
        <title>Complete genome sequence of Mahella australiensis type strain (50-1 BON).</title>
        <authorList>
            <person name="Sikorski J."/>
            <person name="Teshima H."/>
            <person name="Nolan M."/>
            <person name="Lucas S."/>
            <person name="Hammon N."/>
            <person name="Deshpande S."/>
            <person name="Cheng J.F."/>
            <person name="Pitluck S."/>
            <person name="Liolios K."/>
            <person name="Pagani I."/>
            <person name="Ivanova N."/>
            <person name="Huntemann M."/>
            <person name="Mavromatis K."/>
            <person name="Ovchinikova G."/>
            <person name="Pati A."/>
            <person name="Tapia R."/>
            <person name="Han C."/>
            <person name="Goodwin L."/>
            <person name="Chen A."/>
            <person name="Palaniappan K."/>
            <person name="Land M."/>
            <person name="Hauser L."/>
            <person name="Ngatchou-Djao O.D."/>
            <person name="Rohde M."/>
            <person name="Pukall R."/>
            <person name="Spring S."/>
            <person name="Abt B."/>
            <person name="Goker M."/>
            <person name="Detter J.C."/>
            <person name="Woyke T."/>
            <person name="Bristow J."/>
            <person name="Markowitz V."/>
            <person name="Hugenholtz P."/>
            <person name="Eisen J.A."/>
            <person name="Kyrpides N.C."/>
            <person name="Klenk H.P."/>
            <person name="Lapidus A."/>
        </authorList>
    </citation>
    <scope>NUCLEOTIDE SEQUENCE [LARGE SCALE GENOMIC DNA]</scope>
    <source>
        <strain evidence="10">DSM 15567 / CIP 107919 / 50-1 BON</strain>
    </source>
</reference>
<dbReference type="RefSeq" id="WP_013781405.1">
    <property type="nucleotide sequence ID" value="NC_015520.1"/>
</dbReference>
<dbReference type="OrthoDB" id="9788108at2"/>
<evidence type="ECO:0000313" key="9">
    <source>
        <dbReference type="EMBL" id="AEE96977.1"/>
    </source>
</evidence>
<accession>F4A0T1</accession>
<dbReference type="STRING" id="697281.Mahau_1796"/>
<dbReference type="GO" id="GO:0005886">
    <property type="term" value="C:plasma membrane"/>
    <property type="evidence" value="ECO:0007669"/>
    <property type="project" value="UniProtKB-SubCell"/>
</dbReference>
<dbReference type="PANTHER" id="PTHR43227">
    <property type="entry name" value="BLL4140 PROTEIN"/>
    <property type="match status" value="1"/>
</dbReference>
<evidence type="ECO:0000256" key="7">
    <source>
        <dbReference type="SAM" id="Phobius"/>
    </source>
</evidence>
<dbReference type="SUPFAM" id="SSF161098">
    <property type="entry name" value="MetI-like"/>
    <property type="match status" value="1"/>
</dbReference>
<evidence type="ECO:0000256" key="2">
    <source>
        <dbReference type="ARBA" id="ARBA00022448"/>
    </source>
</evidence>
<organism evidence="9 10">
    <name type="scientific">Mahella australiensis (strain DSM 15567 / CIP 107919 / 50-1 BON)</name>
    <dbReference type="NCBI Taxonomy" id="697281"/>
    <lineage>
        <taxon>Bacteria</taxon>
        <taxon>Bacillati</taxon>
        <taxon>Bacillota</taxon>
        <taxon>Clostridia</taxon>
        <taxon>Thermoanaerobacterales</taxon>
        <taxon>Thermoanaerobacterales Family IV. Incertae Sedis</taxon>
        <taxon>Mahella</taxon>
    </lineage>
</organism>
<dbReference type="InterPro" id="IPR050809">
    <property type="entry name" value="UgpAE/MalFG_permease"/>
</dbReference>
<evidence type="ECO:0000256" key="4">
    <source>
        <dbReference type="ARBA" id="ARBA00022692"/>
    </source>
</evidence>
<dbReference type="CDD" id="cd06261">
    <property type="entry name" value="TM_PBP2"/>
    <property type="match status" value="1"/>
</dbReference>
<keyword evidence="6 7" id="KW-0472">Membrane</keyword>
<feature type="domain" description="ABC transmembrane type-1" evidence="8">
    <location>
        <begin position="75"/>
        <end position="293"/>
    </location>
</feature>
<dbReference type="KEGG" id="mas:Mahau_1796"/>
<evidence type="ECO:0000256" key="6">
    <source>
        <dbReference type="ARBA" id="ARBA00023136"/>
    </source>
</evidence>
<dbReference type="InterPro" id="IPR035906">
    <property type="entry name" value="MetI-like_sf"/>
</dbReference>
<feature type="transmembrane region" description="Helical" evidence="7">
    <location>
        <begin position="83"/>
        <end position="104"/>
    </location>
</feature>
<evidence type="ECO:0000313" key="10">
    <source>
        <dbReference type="Proteomes" id="UP000008457"/>
    </source>
</evidence>
<protein>
    <submittedName>
        <fullName evidence="9">Carbohydrate ABC transporter membrane protein 1, CUT1 family</fullName>
    </submittedName>
</protein>
<keyword evidence="2" id="KW-0813">Transport</keyword>
<feature type="transmembrane region" description="Helical" evidence="7">
    <location>
        <begin position="116"/>
        <end position="133"/>
    </location>
</feature>
<evidence type="ECO:0000256" key="5">
    <source>
        <dbReference type="ARBA" id="ARBA00022989"/>
    </source>
</evidence>
<keyword evidence="10" id="KW-1185">Reference proteome</keyword>
<keyword evidence="3" id="KW-1003">Cell membrane</keyword>
<dbReference type="HOGENOM" id="CLU_016047_0_2_9"/>
<dbReference type="Gene3D" id="1.10.3720.10">
    <property type="entry name" value="MetI-like"/>
    <property type="match status" value="1"/>
</dbReference>
<feature type="transmembrane region" description="Helical" evidence="7">
    <location>
        <begin position="274"/>
        <end position="292"/>
    </location>
</feature>
<dbReference type="PROSITE" id="PS50928">
    <property type="entry name" value="ABC_TM1"/>
    <property type="match status" value="1"/>
</dbReference>
<gene>
    <name evidence="9" type="ordered locus">Mahau_1796</name>
</gene>
<evidence type="ECO:0000256" key="1">
    <source>
        <dbReference type="ARBA" id="ARBA00004651"/>
    </source>
</evidence>
<dbReference type="Proteomes" id="UP000008457">
    <property type="component" value="Chromosome"/>
</dbReference>
<feature type="transmembrane region" description="Helical" evidence="7">
    <location>
        <begin position="21"/>
        <end position="42"/>
    </location>
</feature>
<reference evidence="10" key="1">
    <citation type="submission" date="2010-11" db="EMBL/GenBank/DDBJ databases">
        <title>The complete genome of Mahella australiensis DSM 15567.</title>
        <authorList>
            <consortium name="US DOE Joint Genome Institute (JGI-PGF)"/>
            <person name="Lucas S."/>
            <person name="Copeland A."/>
            <person name="Lapidus A."/>
            <person name="Bruce D."/>
            <person name="Goodwin L."/>
            <person name="Pitluck S."/>
            <person name="Kyrpides N."/>
            <person name="Mavromatis K."/>
            <person name="Pagani I."/>
            <person name="Ivanova N."/>
            <person name="Teshima H."/>
            <person name="Brettin T."/>
            <person name="Detter J.C."/>
            <person name="Han C."/>
            <person name="Tapia R."/>
            <person name="Land M."/>
            <person name="Hauser L."/>
            <person name="Markowitz V."/>
            <person name="Cheng J.-F."/>
            <person name="Hugenholtz P."/>
            <person name="Woyke T."/>
            <person name="Wu D."/>
            <person name="Spring S."/>
            <person name="Pukall R."/>
            <person name="Steenblock K."/>
            <person name="Schneider S."/>
            <person name="Klenk H.-P."/>
            <person name="Eisen J.A."/>
        </authorList>
    </citation>
    <scope>NUCLEOTIDE SEQUENCE [LARGE SCALE GENOMIC DNA]</scope>
    <source>
        <strain evidence="10">DSM 15567 / CIP 107919 / 50-1 BON</strain>
    </source>
</reference>
<feature type="transmembrane region" description="Helical" evidence="7">
    <location>
        <begin position="221"/>
        <end position="243"/>
    </location>
</feature>
<keyword evidence="4 7" id="KW-0812">Transmembrane</keyword>
<evidence type="ECO:0000256" key="3">
    <source>
        <dbReference type="ARBA" id="ARBA00022475"/>
    </source>
</evidence>
<name>F4A0T1_MAHA5</name>
<comment type="subcellular location">
    <subcellularLocation>
        <location evidence="1">Cell membrane</location>
        <topology evidence="1">Multi-pass membrane protein</topology>
    </subcellularLocation>
</comment>
<dbReference type="eggNOG" id="COG1175">
    <property type="taxonomic scope" value="Bacteria"/>
</dbReference>
<dbReference type="GO" id="GO:0055085">
    <property type="term" value="P:transmembrane transport"/>
    <property type="evidence" value="ECO:0007669"/>
    <property type="project" value="InterPro"/>
</dbReference>
<dbReference type="PANTHER" id="PTHR43227:SF3">
    <property type="entry name" value="BINDING-PROTEIN-DEPENDENT TRANSPORT SYSTEMS INNER MEMBRANE COMPONENT"/>
    <property type="match status" value="1"/>
</dbReference>
<evidence type="ECO:0000259" key="8">
    <source>
        <dbReference type="PROSITE" id="PS50928"/>
    </source>
</evidence>
<dbReference type="EMBL" id="CP002360">
    <property type="protein sequence ID" value="AEE96977.1"/>
    <property type="molecule type" value="Genomic_DNA"/>
</dbReference>
<proteinExistence type="predicted"/>
<feature type="transmembrane region" description="Helical" evidence="7">
    <location>
        <begin position="182"/>
        <end position="200"/>
    </location>
</feature>
<sequence>MGLKKRNALESRKAMAGRLFVYPWVIGFLLFFAEPLIQSFVFTFNELKITQGGGYVLKPVGFYNYLYAFTKDPVFLESLADSAVGIVLDVPLIVMFSIFMAVLLNKQFYGRTFVRAVFFLPVVIGSGALLYSLQADMLSQLTGGGSQTALPMAQNLDFGALLLRLTNNSSLVAPVISAMNRVFNVIWKSGVQILLFLAGLQSISPTLYESADVEGATAWEAFWKITFPLLSPVTVLTIIYTIIDSFTDYSNSMLRYILDTAFGKVQYSYASTVAWLYFGFIGIVLLVILGISSRRVFYINE</sequence>
<dbReference type="AlphaFoldDB" id="F4A0T1"/>